<gene>
    <name evidence="2" type="ORF">A374_10118</name>
</gene>
<dbReference type="AlphaFoldDB" id="I8UFJ6"/>
<dbReference type="RefSeq" id="WP_007202108.1">
    <property type="nucleotide sequence ID" value="NZ_AKKV01000025.1"/>
</dbReference>
<name>I8UFJ6_9BACL</name>
<dbReference type="Proteomes" id="UP000004080">
    <property type="component" value="Unassembled WGS sequence"/>
</dbReference>
<feature type="region of interest" description="Disordered" evidence="1">
    <location>
        <begin position="73"/>
        <end position="109"/>
    </location>
</feature>
<dbReference type="STRING" id="1196324.A374_10118"/>
<keyword evidence="3" id="KW-1185">Reference proteome</keyword>
<evidence type="ECO:0000256" key="1">
    <source>
        <dbReference type="SAM" id="MobiDB-lite"/>
    </source>
</evidence>
<protein>
    <recommendedName>
        <fullName evidence="4">Spore germination protein gerPA/gerPF</fullName>
    </recommendedName>
</protein>
<dbReference type="eggNOG" id="ENOG502ZFC2">
    <property type="taxonomic scope" value="Bacteria"/>
</dbReference>
<proteinExistence type="predicted"/>
<organism evidence="2 3">
    <name type="scientific">Fictibacillus macauensis ZFHKF-1</name>
    <dbReference type="NCBI Taxonomy" id="1196324"/>
    <lineage>
        <taxon>Bacteria</taxon>
        <taxon>Bacillati</taxon>
        <taxon>Bacillota</taxon>
        <taxon>Bacilli</taxon>
        <taxon>Bacillales</taxon>
        <taxon>Fictibacillaceae</taxon>
        <taxon>Fictibacillus</taxon>
    </lineage>
</organism>
<evidence type="ECO:0008006" key="4">
    <source>
        <dbReference type="Google" id="ProtNLM"/>
    </source>
</evidence>
<dbReference type="EMBL" id="AKKV01000025">
    <property type="protein sequence ID" value="EIT85583.1"/>
    <property type="molecule type" value="Genomic_DNA"/>
</dbReference>
<accession>I8UFJ6</accession>
<feature type="compositionally biased region" description="Low complexity" evidence="1">
    <location>
        <begin position="83"/>
        <end position="94"/>
    </location>
</feature>
<comment type="caution">
    <text evidence="2">The sequence shown here is derived from an EMBL/GenBank/DDBJ whole genome shotgun (WGS) entry which is preliminary data.</text>
</comment>
<reference evidence="2 3" key="1">
    <citation type="journal article" date="2012" name="J. Bacteriol.">
        <title>Genome of Bacillus macauensis ZFHKF-1, a Long-Chain-Forming Bacterium.</title>
        <authorList>
            <person name="Cai L."/>
            <person name="Zhang T."/>
        </authorList>
    </citation>
    <scope>NUCLEOTIDE SEQUENCE [LARGE SCALE GENOMIC DNA]</scope>
    <source>
        <strain evidence="2 3">ZFHKF-1</strain>
    </source>
</reference>
<evidence type="ECO:0000313" key="2">
    <source>
        <dbReference type="EMBL" id="EIT85583.1"/>
    </source>
</evidence>
<evidence type="ECO:0000313" key="3">
    <source>
        <dbReference type="Proteomes" id="UP000004080"/>
    </source>
</evidence>
<sequence>MKKDKMNVLFHCINVNVIAQNAGVFVGTNTQLNWNSIVKMNTGAGNVVGSRNFSLYNKNVLYDNDVVDTYYRQNQYNDDDSFPSESSEQNEPPSFTETAPPLEEEDSSS</sequence>
<dbReference type="OrthoDB" id="2928548at2"/>